<comment type="caution">
    <text evidence="1">The sequence shown here is derived from an EMBL/GenBank/DDBJ whole genome shotgun (WGS) entry which is preliminary data.</text>
</comment>
<reference evidence="1 2" key="1">
    <citation type="submission" date="2016-07" db="EMBL/GenBank/DDBJ databases">
        <title>Genomic analysis of zinc-resistant bacterium Mucilaginibacter pedocola TBZ30.</title>
        <authorList>
            <person name="Huang J."/>
            <person name="Tang J."/>
        </authorList>
    </citation>
    <scope>NUCLEOTIDE SEQUENCE [LARGE SCALE GENOMIC DNA]</scope>
    <source>
        <strain evidence="1 2">TBZ30</strain>
    </source>
</reference>
<evidence type="ECO:0000313" key="2">
    <source>
        <dbReference type="Proteomes" id="UP000189739"/>
    </source>
</evidence>
<organism evidence="1 2">
    <name type="scientific">Mucilaginibacter pedocola</name>
    <dbReference type="NCBI Taxonomy" id="1792845"/>
    <lineage>
        <taxon>Bacteria</taxon>
        <taxon>Pseudomonadati</taxon>
        <taxon>Bacteroidota</taxon>
        <taxon>Sphingobacteriia</taxon>
        <taxon>Sphingobacteriales</taxon>
        <taxon>Sphingobacteriaceae</taxon>
        <taxon>Mucilaginibacter</taxon>
    </lineage>
</organism>
<protein>
    <submittedName>
        <fullName evidence="1">Uncharacterized protein</fullName>
    </submittedName>
</protein>
<dbReference type="AlphaFoldDB" id="A0A1S9PEN9"/>
<gene>
    <name evidence="1" type="ORF">BC343_28160</name>
</gene>
<keyword evidence="2" id="KW-1185">Reference proteome</keyword>
<dbReference type="Proteomes" id="UP000189739">
    <property type="component" value="Unassembled WGS sequence"/>
</dbReference>
<proteinExistence type="predicted"/>
<evidence type="ECO:0000313" key="1">
    <source>
        <dbReference type="EMBL" id="OOQ59369.1"/>
    </source>
</evidence>
<sequence length="134" mass="14744">MFIFVHNLKKVNMNKNKTLQLALAGLVFMVLISACKHRNTTIISTNDNGNTKRIEYSGQVVFSKDHTGIDFISDGGYVKFERMGKTIAAENDGKGKVVYVYDGGHGSTTLDADGKQFLAEAVQEISKAQAKLNR</sequence>
<name>A0A1S9PEN9_9SPHI</name>
<accession>A0A1S9PEN9</accession>
<dbReference type="EMBL" id="MBTF01000013">
    <property type="protein sequence ID" value="OOQ59369.1"/>
    <property type="molecule type" value="Genomic_DNA"/>
</dbReference>